<dbReference type="EC" id="3.6.3.-" evidence="11"/>
<reference evidence="11 13" key="1">
    <citation type="submission" date="2015-09" db="EMBL/GenBank/DDBJ databases">
        <authorList>
            <consortium name="Pathogen Informatics"/>
        </authorList>
    </citation>
    <scope>NUCLEOTIDE SEQUENCE [LARGE SCALE GENOMIC DNA]</scope>
    <source>
        <strain evidence="11 13">2789STDY5834962</strain>
    </source>
</reference>
<dbReference type="InterPro" id="IPR003439">
    <property type="entry name" value="ABC_transporter-like_ATP-bd"/>
</dbReference>
<evidence type="ECO:0000256" key="6">
    <source>
        <dbReference type="ARBA" id="ARBA00022741"/>
    </source>
</evidence>
<protein>
    <submittedName>
        <fullName evidence="12">ABC transporter ATP-binding protein</fullName>
    </submittedName>
    <submittedName>
        <fullName evidence="11">Glutathione import ATP-binding protein GsiA</fullName>
        <ecNumber evidence="11">3.6.3.-</ecNumber>
    </submittedName>
</protein>
<comment type="subcellular location">
    <subcellularLocation>
        <location evidence="1">Cell membrane</location>
        <topology evidence="1">Peripheral membrane protein</topology>
    </subcellularLocation>
</comment>
<evidence type="ECO:0000313" key="14">
    <source>
        <dbReference type="Proteomes" id="UP000260655"/>
    </source>
</evidence>
<gene>
    <name evidence="11" type="primary">gsiA_7</name>
    <name evidence="12" type="ORF">DXD67_06895</name>
    <name evidence="11" type="ORF">ERS852574_01050</name>
</gene>
<evidence type="ECO:0000256" key="1">
    <source>
        <dbReference type="ARBA" id="ARBA00004202"/>
    </source>
</evidence>
<keyword evidence="9" id="KW-0472">Membrane</keyword>
<evidence type="ECO:0000313" key="13">
    <source>
        <dbReference type="Proteomes" id="UP000095727"/>
    </source>
</evidence>
<comment type="similarity">
    <text evidence="2">Belongs to the ABC transporter superfamily.</text>
</comment>
<dbReference type="Gene3D" id="3.40.50.300">
    <property type="entry name" value="P-loop containing nucleotide triphosphate hydrolases"/>
    <property type="match status" value="1"/>
</dbReference>
<dbReference type="FunFam" id="3.40.50.300:FF:000016">
    <property type="entry name" value="Oligopeptide ABC transporter ATP-binding component"/>
    <property type="match status" value="1"/>
</dbReference>
<dbReference type="GO" id="GO:0005524">
    <property type="term" value="F:ATP binding"/>
    <property type="evidence" value="ECO:0007669"/>
    <property type="project" value="UniProtKB-KW"/>
</dbReference>
<evidence type="ECO:0000313" key="11">
    <source>
        <dbReference type="EMBL" id="CUM84177.1"/>
    </source>
</evidence>
<dbReference type="CDD" id="cd03257">
    <property type="entry name" value="ABC_NikE_OppD_transporters"/>
    <property type="match status" value="1"/>
</dbReference>
<evidence type="ECO:0000256" key="9">
    <source>
        <dbReference type="ARBA" id="ARBA00023136"/>
    </source>
</evidence>
<dbReference type="Proteomes" id="UP000095727">
    <property type="component" value="Unassembled WGS sequence"/>
</dbReference>
<name>A0A173S2Q5_9FIRM</name>
<evidence type="ECO:0000256" key="7">
    <source>
        <dbReference type="ARBA" id="ARBA00022840"/>
    </source>
</evidence>
<feature type="domain" description="ABC transporter" evidence="10">
    <location>
        <begin position="7"/>
        <end position="257"/>
    </location>
</feature>
<evidence type="ECO:0000256" key="5">
    <source>
        <dbReference type="ARBA" id="ARBA00022519"/>
    </source>
</evidence>
<keyword evidence="11" id="KW-0378">Hydrolase</keyword>
<dbReference type="PROSITE" id="PS50893">
    <property type="entry name" value="ABC_TRANSPORTER_2"/>
    <property type="match status" value="1"/>
</dbReference>
<dbReference type="NCBIfam" id="TIGR01727">
    <property type="entry name" value="oligo_HPY"/>
    <property type="match status" value="1"/>
</dbReference>
<evidence type="ECO:0000256" key="8">
    <source>
        <dbReference type="ARBA" id="ARBA00022967"/>
    </source>
</evidence>
<dbReference type="Proteomes" id="UP000260655">
    <property type="component" value="Unassembled WGS sequence"/>
</dbReference>
<reference evidence="12 14" key="2">
    <citation type="submission" date="2018-08" db="EMBL/GenBank/DDBJ databases">
        <title>A genome reference for cultivated species of the human gut microbiota.</title>
        <authorList>
            <person name="Zou Y."/>
            <person name="Xue W."/>
            <person name="Luo G."/>
        </authorList>
    </citation>
    <scope>NUCLEOTIDE SEQUENCE [LARGE SCALE GENOMIC DNA]</scope>
    <source>
        <strain evidence="12 14">TM07-19</strain>
    </source>
</reference>
<dbReference type="EMBL" id="CYXR01000006">
    <property type="protein sequence ID" value="CUM84177.1"/>
    <property type="molecule type" value="Genomic_DNA"/>
</dbReference>
<dbReference type="InterPro" id="IPR003593">
    <property type="entry name" value="AAA+_ATPase"/>
</dbReference>
<dbReference type="Pfam" id="PF00005">
    <property type="entry name" value="ABC_tran"/>
    <property type="match status" value="1"/>
</dbReference>
<evidence type="ECO:0000256" key="2">
    <source>
        <dbReference type="ARBA" id="ARBA00005417"/>
    </source>
</evidence>
<dbReference type="GO" id="GO:0015833">
    <property type="term" value="P:peptide transport"/>
    <property type="evidence" value="ECO:0007669"/>
    <property type="project" value="InterPro"/>
</dbReference>
<evidence type="ECO:0000313" key="12">
    <source>
        <dbReference type="EMBL" id="RGJ24215.1"/>
    </source>
</evidence>
<keyword evidence="8" id="KW-1278">Translocase</keyword>
<evidence type="ECO:0000256" key="3">
    <source>
        <dbReference type="ARBA" id="ARBA00022448"/>
    </source>
</evidence>
<keyword evidence="7 11" id="KW-0067">ATP-binding</keyword>
<dbReference type="PROSITE" id="PS00211">
    <property type="entry name" value="ABC_TRANSPORTER_1"/>
    <property type="match status" value="1"/>
</dbReference>
<dbReference type="SUPFAM" id="SSF52540">
    <property type="entry name" value="P-loop containing nucleoside triphosphate hydrolases"/>
    <property type="match status" value="1"/>
</dbReference>
<organism evidence="11 13">
    <name type="scientific">Coprococcus comes</name>
    <dbReference type="NCBI Taxonomy" id="410072"/>
    <lineage>
        <taxon>Bacteria</taxon>
        <taxon>Bacillati</taxon>
        <taxon>Bacillota</taxon>
        <taxon>Clostridia</taxon>
        <taxon>Lachnospirales</taxon>
        <taxon>Lachnospiraceae</taxon>
        <taxon>Coprococcus</taxon>
    </lineage>
</organism>
<evidence type="ECO:0000256" key="4">
    <source>
        <dbReference type="ARBA" id="ARBA00022475"/>
    </source>
</evidence>
<sequence length="336" mass="37048">MNKEPLLKVDNLKTHFNTATGIVKAVDGVTFSLDSGQTLGIVGESGCGKSVTSSSIMRLLPKNGHIVEGSILFEGKDIVKLSQKEMLQIRGNDISMIFQDPMTALDPVYTIGSQIMEVINAHQKMSKAEAKEYAVKVLKMVGIPEAEKRLKSYPHEFSGGMRQRVIIAMAIACNPKLIIADEPTTALDVTVQAQVLGLMKNLQKESNSSIILVTHNLGVVWKMCDTVMVMYAGKTVEYADVKMIYSDARHPYTWGLLKSMPKVTDDPNIPLASIPGTPPDLKLTGGSCNFHNRCKYCQEICKNKCPEMKEVEPGHFVACHFSKEELVEMERRGGND</sequence>
<dbReference type="RefSeq" id="WP_055156033.1">
    <property type="nucleotide sequence ID" value="NZ_CYXR01000006.1"/>
</dbReference>
<dbReference type="PANTHER" id="PTHR43297:SF14">
    <property type="entry name" value="ATPASE AAA-TYPE CORE DOMAIN-CONTAINING PROTEIN"/>
    <property type="match status" value="1"/>
</dbReference>
<dbReference type="SMART" id="SM00382">
    <property type="entry name" value="AAA"/>
    <property type="match status" value="1"/>
</dbReference>
<dbReference type="EMBL" id="QSOV01000005">
    <property type="protein sequence ID" value="RGJ24215.1"/>
    <property type="molecule type" value="Genomic_DNA"/>
</dbReference>
<dbReference type="GO" id="GO:0016887">
    <property type="term" value="F:ATP hydrolysis activity"/>
    <property type="evidence" value="ECO:0007669"/>
    <property type="project" value="InterPro"/>
</dbReference>
<dbReference type="GO" id="GO:0005886">
    <property type="term" value="C:plasma membrane"/>
    <property type="evidence" value="ECO:0007669"/>
    <property type="project" value="UniProtKB-SubCell"/>
</dbReference>
<keyword evidence="6" id="KW-0547">Nucleotide-binding</keyword>
<keyword evidence="4" id="KW-1003">Cell membrane</keyword>
<dbReference type="InterPro" id="IPR013563">
    <property type="entry name" value="Oligopep_ABC_C"/>
</dbReference>
<dbReference type="AlphaFoldDB" id="A0A173S2Q5"/>
<dbReference type="InterPro" id="IPR027417">
    <property type="entry name" value="P-loop_NTPase"/>
</dbReference>
<keyword evidence="3" id="KW-0813">Transport</keyword>
<evidence type="ECO:0000259" key="10">
    <source>
        <dbReference type="PROSITE" id="PS50893"/>
    </source>
</evidence>
<dbReference type="PANTHER" id="PTHR43297">
    <property type="entry name" value="OLIGOPEPTIDE TRANSPORT ATP-BINDING PROTEIN APPD"/>
    <property type="match status" value="1"/>
</dbReference>
<dbReference type="InterPro" id="IPR050388">
    <property type="entry name" value="ABC_Ni/Peptide_Import"/>
</dbReference>
<dbReference type="InterPro" id="IPR017871">
    <property type="entry name" value="ABC_transporter-like_CS"/>
</dbReference>
<accession>A0A173S2Q5</accession>
<proteinExistence type="inferred from homology"/>
<keyword evidence="5" id="KW-0997">Cell inner membrane</keyword>
<dbReference type="Pfam" id="PF08352">
    <property type="entry name" value="oligo_HPY"/>
    <property type="match status" value="1"/>
</dbReference>